<proteinExistence type="predicted"/>
<sequence>MQKKMKIAGGAAAALALAIVGGITLTAGAQATPASPSSSASTVEPGAATADTDNVQNEVEDGTKDGETADDNGTESGTESGTETGTENTSDDINGVAVEDGTQD</sequence>
<reference evidence="3 4" key="1">
    <citation type="submission" date="2019-03" db="EMBL/GenBank/DDBJ databases">
        <title>Genomics of glacier-inhabiting Cryobacterium strains.</title>
        <authorList>
            <person name="Liu Q."/>
            <person name="Xin Y.-H."/>
        </authorList>
    </citation>
    <scope>NUCLEOTIDE SEQUENCE [LARGE SCALE GENOMIC DNA]</scope>
    <source>
        <strain evidence="3 4">HLT2-23</strain>
    </source>
</reference>
<gene>
    <name evidence="3" type="ORF">E3O06_04265</name>
</gene>
<feature type="chain" id="PRO_5039253349" evidence="2">
    <location>
        <begin position="30"/>
        <end position="104"/>
    </location>
</feature>
<feature type="compositionally biased region" description="Low complexity" evidence="1">
    <location>
        <begin position="74"/>
        <end position="88"/>
    </location>
</feature>
<evidence type="ECO:0000313" key="4">
    <source>
        <dbReference type="Proteomes" id="UP000298173"/>
    </source>
</evidence>
<feature type="compositionally biased region" description="Low complexity" evidence="1">
    <location>
        <begin position="29"/>
        <end position="42"/>
    </location>
</feature>
<protein>
    <submittedName>
        <fullName evidence="3">Uncharacterized protein</fullName>
    </submittedName>
</protein>
<dbReference type="RefSeq" id="WP_134501758.1">
    <property type="nucleotide sequence ID" value="NZ_SOEY01000007.1"/>
</dbReference>
<evidence type="ECO:0000256" key="2">
    <source>
        <dbReference type="SAM" id="SignalP"/>
    </source>
</evidence>
<accession>A0A4R8V275</accession>
<dbReference type="EMBL" id="SOEY01000007">
    <property type="protein sequence ID" value="TFB75861.1"/>
    <property type="molecule type" value="Genomic_DNA"/>
</dbReference>
<keyword evidence="4" id="KW-1185">Reference proteome</keyword>
<comment type="caution">
    <text evidence="3">The sequence shown here is derived from an EMBL/GenBank/DDBJ whole genome shotgun (WGS) entry which is preliminary data.</text>
</comment>
<keyword evidence="2" id="KW-0732">Signal</keyword>
<feature type="signal peptide" evidence="2">
    <location>
        <begin position="1"/>
        <end position="29"/>
    </location>
</feature>
<evidence type="ECO:0000313" key="3">
    <source>
        <dbReference type="EMBL" id="TFB75861.1"/>
    </source>
</evidence>
<organism evidence="3 4">
    <name type="scientific">Cryobacterium glaciale</name>
    <dbReference type="NCBI Taxonomy" id="1259145"/>
    <lineage>
        <taxon>Bacteria</taxon>
        <taxon>Bacillati</taxon>
        <taxon>Actinomycetota</taxon>
        <taxon>Actinomycetes</taxon>
        <taxon>Micrococcales</taxon>
        <taxon>Microbacteriaceae</taxon>
        <taxon>Cryobacterium</taxon>
    </lineage>
</organism>
<dbReference type="Proteomes" id="UP000298173">
    <property type="component" value="Unassembled WGS sequence"/>
</dbReference>
<feature type="region of interest" description="Disordered" evidence="1">
    <location>
        <begin position="29"/>
        <end position="104"/>
    </location>
</feature>
<name>A0A4R8V275_9MICO</name>
<evidence type="ECO:0000256" key="1">
    <source>
        <dbReference type="SAM" id="MobiDB-lite"/>
    </source>
</evidence>
<dbReference type="AlphaFoldDB" id="A0A4R8V275"/>